<evidence type="ECO:0000313" key="2">
    <source>
        <dbReference type="Proteomes" id="UP000194127"/>
    </source>
</evidence>
<protein>
    <submittedName>
        <fullName evidence="1">Uncharacterized protein</fullName>
    </submittedName>
</protein>
<keyword evidence="2" id="KW-1185">Reference proteome</keyword>
<dbReference type="EMBL" id="KZ110596">
    <property type="protein sequence ID" value="OSX63122.1"/>
    <property type="molecule type" value="Genomic_DNA"/>
</dbReference>
<name>A0A1X6N3W0_9APHY</name>
<accession>A0A1X6N3W0</accession>
<dbReference type="GeneID" id="36330178"/>
<gene>
    <name evidence="1" type="ORF">POSPLADRAFT_1140873</name>
</gene>
<sequence length="137" mass="14594">MGGCPGNSLNIATHFGIVALTALERLAQDCARIDLTAYLELLWMVVLGACPADLVQELLLILRERLAGEGGKDAARRDMYKAALRTAFDCAMEAADACSCRGGKPGRIAQSVVEDAEFRAKSECDEGMCQSARALAV</sequence>
<evidence type="ECO:0000313" key="1">
    <source>
        <dbReference type="EMBL" id="OSX63122.1"/>
    </source>
</evidence>
<dbReference type="OrthoDB" id="10305090at2759"/>
<dbReference type="STRING" id="670580.A0A1X6N3W0"/>
<reference evidence="1 2" key="1">
    <citation type="submission" date="2017-04" db="EMBL/GenBank/DDBJ databases">
        <title>Genome Sequence of the Model Brown-Rot Fungus Postia placenta SB12.</title>
        <authorList>
            <consortium name="DOE Joint Genome Institute"/>
            <person name="Gaskell J."/>
            <person name="Kersten P."/>
            <person name="Larrondo L.F."/>
            <person name="Canessa P."/>
            <person name="Martinez D."/>
            <person name="Hibbett D."/>
            <person name="Schmoll M."/>
            <person name="Kubicek C.P."/>
            <person name="Martinez A.T."/>
            <person name="Yadav J."/>
            <person name="Master E."/>
            <person name="Magnuson J.K."/>
            <person name="James T."/>
            <person name="Yaver D."/>
            <person name="Berka R."/>
            <person name="Labutti K."/>
            <person name="Lipzen A."/>
            <person name="Aerts A."/>
            <person name="Barry K."/>
            <person name="Henrissat B."/>
            <person name="Blanchette R."/>
            <person name="Grigoriev I."/>
            <person name="Cullen D."/>
        </authorList>
    </citation>
    <scope>NUCLEOTIDE SEQUENCE [LARGE SCALE GENOMIC DNA]</scope>
    <source>
        <strain evidence="1 2">MAD-698-R-SB12</strain>
    </source>
</reference>
<dbReference type="Proteomes" id="UP000194127">
    <property type="component" value="Unassembled WGS sequence"/>
</dbReference>
<organism evidence="1 2">
    <name type="scientific">Postia placenta MAD-698-R-SB12</name>
    <dbReference type="NCBI Taxonomy" id="670580"/>
    <lineage>
        <taxon>Eukaryota</taxon>
        <taxon>Fungi</taxon>
        <taxon>Dikarya</taxon>
        <taxon>Basidiomycota</taxon>
        <taxon>Agaricomycotina</taxon>
        <taxon>Agaricomycetes</taxon>
        <taxon>Polyporales</taxon>
        <taxon>Adustoporiaceae</taxon>
        <taxon>Rhodonia</taxon>
    </lineage>
</organism>
<dbReference type="AlphaFoldDB" id="A0A1X6N3W0"/>
<proteinExistence type="predicted"/>
<dbReference type="RefSeq" id="XP_024339916.1">
    <property type="nucleotide sequence ID" value="XM_024485229.1"/>
</dbReference>